<dbReference type="PANTHER" id="PTHR47096">
    <property type="entry name" value="MISSHAPEN LIKE KINASE 1"/>
    <property type="match status" value="1"/>
</dbReference>
<feature type="domain" description="Protein kinase" evidence="12">
    <location>
        <begin position="25"/>
        <end position="289"/>
    </location>
</feature>
<dbReference type="Pfam" id="PF00780">
    <property type="entry name" value="CNH"/>
    <property type="match status" value="1"/>
</dbReference>
<dbReference type="EC" id="2.7.11.1" evidence="2"/>
<dbReference type="InterPro" id="IPR001180">
    <property type="entry name" value="CNH_dom"/>
</dbReference>
<evidence type="ECO:0000256" key="7">
    <source>
        <dbReference type="ARBA" id="ARBA00022840"/>
    </source>
</evidence>
<evidence type="ECO:0000256" key="2">
    <source>
        <dbReference type="ARBA" id="ARBA00012513"/>
    </source>
</evidence>
<evidence type="ECO:0000256" key="6">
    <source>
        <dbReference type="ARBA" id="ARBA00022777"/>
    </source>
</evidence>
<evidence type="ECO:0000313" key="14">
    <source>
        <dbReference type="Ensembl" id="ENSCCRP00010085750.1"/>
    </source>
</evidence>
<dbReference type="FunFam" id="1.10.510.10:FF:000003">
    <property type="entry name" value="TRAF2 and NCK-interacting protein kinase isoform 4"/>
    <property type="match status" value="1"/>
</dbReference>
<evidence type="ECO:0000256" key="9">
    <source>
        <dbReference type="ARBA" id="ARBA00048679"/>
    </source>
</evidence>
<keyword evidence="6" id="KW-0418">Kinase</keyword>
<reference evidence="14" key="1">
    <citation type="submission" date="2025-08" db="UniProtKB">
        <authorList>
            <consortium name="Ensembl"/>
        </authorList>
    </citation>
    <scope>IDENTIFICATION</scope>
</reference>
<dbReference type="PROSITE" id="PS50011">
    <property type="entry name" value="PROTEIN_KINASE_DOM"/>
    <property type="match status" value="1"/>
</dbReference>
<evidence type="ECO:0000256" key="11">
    <source>
        <dbReference type="SAM" id="MobiDB-lite"/>
    </source>
</evidence>
<accession>A0A8C1N6Y1</accession>
<dbReference type="GO" id="GO:0005829">
    <property type="term" value="C:cytosol"/>
    <property type="evidence" value="ECO:0007669"/>
    <property type="project" value="TreeGrafter"/>
</dbReference>
<dbReference type="SMART" id="SM00036">
    <property type="entry name" value="CNH"/>
    <property type="match status" value="1"/>
</dbReference>
<dbReference type="PROSITE" id="PS00107">
    <property type="entry name" value="PROTEIN_KINASE_ATP"/>
    <property type="match status" value="1"/>
</dbReference>
<dbReference type="FunFam" id="3.30.200.20:FF:000006">
    <property type="entry name" value="TRAF2 and NCK-interacting protein kinase isoform 4"/>
    <property type="match status" value="1"/>
</dbReference>
<dbReference type="SMART" id="SM00220">
    <property type="entry name" value="S_TKc"/>
    <property type="match status" value="1"/>
</dbReference>
<sequence>MANDSLAKSLVDIDLSSLRDPAGIFELVEVVGNGTYGQVYKGRHVKTGQLAAIKVMDVTEDEEEEIKLEINMLKKYSHHRNIATYYGAFIKKSPPGHDDQLWLVMEFCGAGSITDLVKNTKGNSLKEDWIAYISREILRGLAHLHAHHVIHRDIKGQNVLLTENAEVKLVDFGVSAQLDRTVGRRNTFIGTPYWMAPEVIACDENPEATYDYRSDLWSCGITAIEMGEGAPPLCDMHPMRALFLIPRNPPPRLKSKKWSKKFFSFIETCLVKNYNHRPSTEQLLKHPFIRDQPNERHVRIQLKDHIDRTRKKRGERDETEYEYSGSEEEGEEAQEQEGEPSSIVNVPGESTLRRDFIRLQQENKERSEALRRQQLLQEQQLREQEEYKRQLLAERQKRIEQQKEQRRRLEEQQRREYEMRRQREREQRCREQEDKRHKEEMELRRKEEEERRRAEEEKRRIDLEQVTLLDISRLYLLYECVFSAGFSNEGRLQDPSRKGSVVNVNPVNTRPQSDTPEIRKYKKRFNSEILCAALWGVNLLVGTESGLMLLDRSGQGKVYPLINRRRFQQMDVLEGLNILVTISGKKNKLRVYYLSWLRNKILHNDPEVEKKQGWTTVGELEGCVHYKVVKYERIKFLVIALKNVVEVYAWAPKPYHKFMAFKSFGDLVHKPLLVDLTVEEGQRLKVIYGSCSGFHAVDVDSGAVYDIYLPTHIQMNIQTHAIIILPNTEGIELLVCYEDEGVYVNTYGRITKDVVLQWGEMPTSVAYIRSNQIMGWGEKAIEIRSVETGHLDGVFMHKRAQQLKFLCERNDKVFFASVRSGGVSQVYFMTLGRSNLLNW</sequence>
<keyword evidence="15" id="KW-1185">Reference proteome</keyword>
<dbReference type="SUPFAM" id="SSF56112">
    <property type="entry name" value="Protein kinase-like (PK-like)"/>
    <property type="match status" value="1"/>
</dbReference>
<proteinExistence type="inferred from homology"/>
<feature type="region of interest" description="Disordered" evidence="11">
    <location>
        <begin position="306"/>
        <end position="349"/>
    </location>
</feature>
<dbReference type="GO" id="GO:0004674">
    <property type="term" value="F:protein serine/threonine kinase activity"/>
    <property type="evidence" value="ECO:0007669"/>
    <property type="project" value="UniProtKB-KW"/>
</dbReference>
<reference evidence="14" key="2">
    <citation type="submission" date="2025-09" db="UniProtKB">
        <authorList>
            <consortium name="Ensembl"/>
        </authorList>
    </citation>
    <scope>IDENTIFICATION</scope>
</reference>
<evidence type="ECO:0000256" key="10">
    <source>
        <dbReference type="PROSITE-ProRule" id="PRU10141"/>
    </source>
</evidence>
<dbReference type="Ensembl" id="ENSCCRT00010095124.1">
    <property type="protein sequence ID" value="ENSCCRP00010085750.1"/>
    <property type="gene ID" value="ENSCCRG00010036398.1"/>
</dbReference>
<feature type="compositionally biased region" description="Polar residues" evidence="11">
    <location>
        <begin position="502"/>
        <end position="515"/>
    </location>
</feature>
<evidence type="ECO:0000256" key="5">
    <source>
        <dbReference type="ARBA" id="ARBA00022741"/>
    </source>
</evidence>
<dbReference type="Proteomes" id="UP000694427">
    <property type="component" value="Unplaced"/>
</dbReference>
<keyword evidence="5 10" id="KW-0547">Nucleotide-binding</keyword>
<organism evidence="14 15">
    <name type="scientific">Cyprinus carpio</name>
    <name type="common">Common carp</name>
    <dbReference type="NCBI Taxonomy" id="7962"/>
    <lineage>
        <taxon>Eukaryota</taxon>
        <taxon>Metazoa</taxon>
        <taxon>Chordata</taxon>
        <taxon>Craniata</taxon>
        <taxon>Vertebrata</taxon>
        <taxon>Euteleostomi</taxon>
        <taxon>Actinopterygii</taxon>
        <taxon>Neopterygii</taxon>
        <taxon>Teleostei</taxon>
        <taxon>Ostariophysi</taxon>
        <taxon>Cypriniformes</taxon>
        <taxon>Cyprinidae</taxon>
        <taxon>Cyprininae</taxon>
        <taxon>Cyprinus</taxon>
    </lineage>
</organism>
<evidence type="ECO:0000259" key="12">
    <source>
        <dbReference type="PROSITE" id="PS50011"/>
    </source>
</evidence>
<dbReference type="Pfam" id="PF00069">
    <property type="entry name" value="Pkinase"/>
    <property type="match status" value="1"/>
</dbReference>
<feature type="region of interest" description="Disordered" evidence="11">
    <location>
        <begin position="493"/>
        <end position="515"/>
    </location>
</feature>
<dbReference type="PROSITE" id="PS50219">
    <property type="entry name" value="CNH"/>
    <property type="match status" value="1"/>
</dbReference>
<dbReference type="InterPro" id="IPR000719">
    <property type="entry name" value="Prot_kinase_dom"/>
</dbReference>
<feature type="domain" description="CNH" evidence="13">
    <location>
        <begin position="526"/>
        <end position="813"/>
    </location>
</feature>
<dbReference type="PROSITE" id="PS00108">
    <property type="entry name" value="PROTEIN_KINASE_ST"/>
    <property type="match status" value="1"/>
</dbReference>
<dbReference type="InterPro" id="IPR011009">
    <property type="entry name" value="Kinase-like_dom_sf"/>
</dbReference>
<dbReference type="InterPro" id="IPR008271">
    <property type="entry name" value="Ser/Thr_kinase_AS"/>
</dbReference>
<evidence type="ECO:0000259" key="13">
    <source>
        <dbReference type="PROSITE" id="PS50219"/>
    </source>
</evidence>
<comment type="catalytic activity">
    <reaction evidence="9">
        <text>L-seryl-[protein] + ATP = O-phospho-L-seryl-[protein] + ADP + H(+)</text>
        <dbReference type="Rhea" id="RHEA:17989"/>
        <dbReference type="Rhea" id="RHEA-COMP:9863"/>
        <dbReference type="Rhea" id="RHEA-COMP:11604"/>
        <dbReference type="ChEBI" id="CHEBI:15378"/>
        <dbReference type="ChEBI" id="CHEBI:29999"/>
        <dbReference type="ChEBI" id="CHEBI:30616"/>
        <dbReference type="ChEBI" id="CHEBI:83421"/>
        <dbReference type="ChEBI" id="CHEBI:456216"/>
        <dbReference type="EC" id="2.7.11.1"/>
    </reaction>
</comment>
<name>A0A8C1N6Y1_CYPCA</name>
<dbReference type="Gene3D" id="1.10.510.10">
    <property type="entry name" value="Transferase(Phosphotransferase) domain 1"/>
    <property type="match status" value="1"/>
</dbReference>
<dbReference type="PANTHER" id="PTHR47096:SF1">
    <property type="entry name" value="MISSHAPEN LIKE KINASE 1"/>
    <property type="match status" value="1"/>
</dbReference>
<evidence type="ECO:0000256" key="4">
    <source>
        <dbReference type="ARBA" id="ARBA00022679"/>
    </source>
</evidence>
<comment type="similarity">
    <text evidence="1">Belongs to the protein kinase superfamily. STE Ser/Thr protein kinase family. STE20 subfamily.</text>
</comment>
<dbReference type="GO" id="GO:0005524">
    <property type="term" value="F:ATP binding"/>
    <property type="evidence" value="ECO:0007669"/>
    <property type="project" value="UniProtKB-UniRule"/>
</dbReference>
<dbReference type="InterPro" id="IPR017441">
    <property type="entry name" value="Protein_kinase_ATP_BS"/>
</dbReference>
<comment type="catalytic activity">
    <reaction evidence="8">
        <text>L-threonyl-[protein] + ATP = O-phospho-L-threonyl-[protein] + ADP + H(+)</text>
        <dbReference type="Rhea" id="RHEA:46608"/>
        <dbReference type="Rhea" id="RHEA-COMP:11060"/>
        <dbReference type="Rhea" id="RHEA-COMP:11605"/>
        <dbReference type="ChEBI" id="CHEBI:15378"/>
        <dbReference type="ChEBI" id="CHEBI:30013"/>
        <dbReference type="ChEBI" id="CHEBI:30616"/>
        <dbReference type="ChEBI" id="CHEBI:61977"/>
        <dbReference type="ChEBI" id="CHEBI:456216"/>
        <dbReference type="EC" id="2.7.11.1"/>
    </reaction>
</comment>
<evidence type="ECO:0000256" key="3">
    <source>
        <dbReference type="ARBA" id="ARBA00022527"/>
    </source>
</evidence>
<feature type="region of interest" description="Disordered" evidence="11">
    <location>
        <begin position="402"/>
        <end position="456"/>
    </location>
</feature>
<keyword evidence="4" id="KW-0808">Transferase</keyword>
<dbReference type="Gene3D" id="3.30.200.20">
    <property type="entry name" value="Phosphorylase Kinase, domain 1"/>
    <property type="match status" value="1"/>
</dbReference>
<dbReference type="AlphaFoldDB" id="A0A8C1N6Y1"/>
<keyword evidence="7 10" id="KW-0067">ATP-binding</keyword>
<protein>
    <recommendedName>
        <fullName evidence="2">non-specific serine/threonine protein kinase</fullName>
        <ecNumber evidence="2">2.7.11.1</ecNumber>
    </recommendedName>
</protein>
<evidence type="ECO:0000256" key="8">
    <source>
        <dbReference type="ARBA" id="ARBA00047899"/>
    </source>
</evidence>
<feature type="binding site" evidence="10">
    <location>
        <position position="54"/>
    </location>
    <ligand>
        <name>ATP</name>
        <dbReference type="ChEBI" id="CHEBI:30616"/>
    </ligand>
</feature>
<evidence type="ECO:0000313" key="15">
    <source>
        <dbReference type="Proteomes" id="UP000694427"/>
    </source>
</evidence>
<keyword evidence="3" id="KW-0723">Serine/threonine-protein kinase</keyword>
<evidence type="ECO:0000256" key="1">
    <source>
        <dbReference type="ARBA" id="ARBA00008874"/>
    </source>
</evidence>
<dbReference type="InterPro" id="IPR051700">
    <property type="entry name" value="STE20_Ser-Thr_kinase"/>
</dbReference>
<feature type="compositionally biased region" description="Acidic residues" evidence="11">
    <location>
        <begin position="317"/>
        <end position="338"/>
    </location>
</feature>